<feature type="transmembrane region" description="Helical" evidence="2">
    <location>
        <begin position="12"/>
        <end position="38"/>
    </location>
</feature>
<dbReference type="AlphaFoldDB" id="A0A1F6MV20"/>
<protein>
    <submittedName>
        <fullName evidence="3">Uncharacterized protein</fullName>
    </submittedName>
</protein>
<evidence type="ECO:0000256" key="1">
    <source>
        <dbReference type="SAM" id="MobiDB-lite"/>
    </source>
</evidence>
<name>A0A1F6MV20_9BACT</name>
<comment type="caution">
    <text evidence="3">The sequence shown here is derived from an EMBL/GenBank/DDBJ whole genome shotgun (WGS) entry which is preliminary data.</text>
</comment>
<dbReference type="Proteomes" id="UP000178347">
    <property type="component" value="Unassembled WGS sequence"/>
</dbReference>
<dbReference type="EMBL" id="MFQN01000007">
    <property type="protein sequence ID" value="OGH75535.1"/>
    <property type="molecule type" value="Genomic_DNA"/>
</dbReference>
<evidence type="ECO:0000313" key="3">
    <source>
        <dbReference type="EMBL" id="OGH75535.1"/>
    </source>
</evidence>
<reference evidence="3 4" key="1">
    <citation type="journal article" date="2016" name="Nat. Commun.">
        <title>Thousands of microbial genomes shed light on interconnected biogeochemical processes in an aquifer system.</title>
        <authorList>
            <person name="Anantharaman K."/>
            <person name="Brown C.T."/>
            <person name="Hug L.A."/>
            <person name="Sharon I."/>
            <person name="Castelle C.J."/>
            <person name="Probst A.J."/>
            <person name="Thomas B.C."/>
            <person name="Singh A."/>
            <person name="Wilkins M.J."/>
            <person name="Karaoz U."/>
            <person name="Brodie E.L."/>
            <person name="Williams K.H."/>
            <person name="Hubbard S.S."/>
            <person name="Banfield J.F."/>
        </authorList>
    </citation>
    <scope>NUCLEOTIDE SEQUENCE [LARGE SCALE GENOMIC DNA]</scope>
</reference>
<accession>A0A1F6MV20</accession>
<organism evidence="3 4">
    <name type="scientific">Candidatus Magasanikbacteria bacterium RIFCSPLOWO2_12_FULL_43_12</name>
    <dbReference type="NCBI Taxonomy" id="1798692"/>
    <lineage>
        <taxon>Bacteria</taxon>
        <taxon>Candidatus Magasanikiibacteriota</taxon>
    </lineage>
</organism>
<keyword evidence="2" id="KW-1133">Transmembrane helix</keyword>
<evidence type="ECO:0000313" key="4">
    <source>
        <dbReference type="Proteomes" id="UP000178347"/>
    </source>
</evidence>
<proteinExistence type="predicted"/>
<dbReference type="STRING" id="1798692.A3G00_00530"/>
<feature type="region of interest" description="Disordered" evidence="1">
    <location>
        <begin position="232"/>
        <end position="256"/>
    </location>
</feature>
<evidence type="ECO:0000256" key="2">
    <source>
        <dbReference type="SAM" id="Phobius"/>
    </source>
</evidence>
<sequence>MTDLLKLGKKVFTVSVVVMTILWSVGVSALVPLVAVAVECPELETGDLFKVPDNSAVYYVNADMERVYFFNSEVYHTWYEDFSGVVTIDQTCVGAYPSGGGASYLPGSVLIKTVISPNVFAVLPNGDIKKIASEAAAKALYGDNWAKSVRDLPDVYYDTYDEVSGEVDGTKPHDGMLVKKGTVTYKVEGGALHEVDGSLPAFVAKYVQSPAATVVDALEVADTTVTAASVTEDASQMEATETTTTTTTETTTTETTTTVGGNLTVSLAADTPTGGYALASASRLSFTKVVFKAGDADVTIDSFKVKRGSSPATDADFATLNVVTPEGGLLNDSGKTLNSDHEVTFTENISVPANTSKTYTLVGNMAAAATMVGGNVPSLAVTSVTLVGTGTVSGLPVEGNKLTTNDSLTLASATFAEGSAVGTVTKQVGTNNVLVASIKLTNGTTGSDAKKIQMEKLTFYSSGTVADADITSFSLKYNNVTLASAPMVGKYVNFDFAACGDDCILDKGYDRTFDVYANLTAGSGRTINLDLQYATHAAVKDVTNGVYITPTDSATGMTNTVTVSQGKLNVTKVNNVPAGNIPKNATKVELASWNFNVVGEPIDIRTLAFKIIPTGTGKAEMLDALILYDKDGKALIGGVDGVGASAATAGFATTTDTFTLQAGDNVLTLKGTVDNNPAAADTFQIGIDMTNTTNFIARGVNSSLDITLGTGTPYATPNSLVTANTKTVQTSALTVTTLSSPAARTYAPGTNDILFAKVSFDASASTEDIKISQVKATDVISSGIPLDLQNISLWVDKDGDSNNGAGTPVALTEVVAGSTTTAADETFTWNLSGDDQFIIKAGKKLTLEIHANIAGGATVGSHTISIATADWVTGTGQTTKNQVTEVISSATASAVTVGTAGGQVEVALSSSNPSAKLFAGGTTVTLAVFNFLATTTEDVEMDFMYLTQLSTLAASTSYKDYDEIWFEDSAGVEISGTRMSPTSTKPYIDFTENALVVKTTDSSGKNLYLKAKVAAIGSSYNGTSGHYLGYKVNASGDIVAKGDLSGTGSTEYISPSNAPTGNTHYVYKTYPVFAKESVSSNKLTNGTKDLFKFKVTAVNGDIALAGFTFDISTTTATLAASSLYLYDVTESTEVQINDNGSGPTQSGAYNFTGSGAVWNTTSTDWSTNYSSGEITVALGTPRTFILRGNITGSTTGASMSVSMAGDAAFLNNGATLMLAQAGAHKQSSNNDFIWSDKNASGHSSTTADWTNGYLVSGLSSTTSTVETVAY</sequence>
<keyword evidence="2" id="KW-0812">Transmembrane</keyword>
<keyword evidence="2" id="KW-0472">Membrane</keyword>
<gene>
    <name evidence="3" type="ORF">A3G00_00530</name>
</gene>